<protein>
    <submittedName>
        <fullName evidence="2">Class I SAM-dependent methyltransferase</fullName>
    </submittedName>
</protein>
<dbReference type="SUPFAM" id="SSF53335">
    <property type="entry name" value="S-adenosyl-L-methionine-dependent methyltransferases"/>
    <property type="match status" value="1"/>
</dbReference>
<dbReference type="EMBL" id="CP034235">
    <property type="protein sequence ID" value="QGQ97898.1"/>
    <property type="molecule type" value="Genomic_DNA"/>
</dbReference>
<gene>
    <name evidence="2" type="ORF">EHS13_24925</name>
</gene>
<dbReference type="KEGG" id="ppsc:EHS13_24925"/>
<dbReference type="InterPro" id="IPR029063">
    <property type="entry name" value="SAM-dependent_MTases_sf"/>
</dbReference>
<proteinExistence type="predicted"/>
<dbReference type="GO" id="GO:0032259">
    <property type="term" value="P:methylation"/>
    <property type="evidence" value="ECO:0007669"/>
    <property type="project" value="UniProtKB-KW"/>
</dbReference>
<keyword evidence="2" id="KW-0489">Methyltransferase</keyword>
<evidence type="ECO:0000259" key="1">
    <source>
        <dbReference type="Pfam" id="PF13649"/>
    </source>
</evidence>
<dbReference type="RefSeq" id="WP_155702999.1">
    <property type="nucleotide sequence ID" value="NZ_CP034235.1"/>
</dbReference>
<dbReference type="OrthoDB" id="9811589at2"/>
<keyword evidence="3" id="KW-1185">Reference proteome</keyword>
<name>A0A6B8RRK4_9BACL</name>
<dbReference type="GO" id="GO:0008168">
    <property type="term" value="F:methyltransferase activity"/>
    <property type="evidence" value="ECO:0007669"/>
    <property type="project" value="UniProtKB-KW"/>
</dbReference>
<dbReference type="Proteomes" id="UP000426246">
    <property type="component" value="Chromosome"/>
</dbReference>
<reference evidence="3" key="1">
    <citation type="submission" date="2018-11" db="EMBL/GenBank/DDBJ databases">
        <title>Complete genome sequence of Paenibacillus sp. ML311-T8.</title>
        <authorList>
            <person name="Nam Y.-D."/>
            <person name="Kang J."/>
            <person name="Chung W.-H."/>
            <person name="Park Y.S."/>
        </authorList>
    </citation>
    <scope>NUCLEOTIDE SEQUENCE [LARGE SCALE GENOMIC DNA]</scope>
    <source>
        <strain evidence="3">ML311-T8</strain>
    </source>
</reference>
<dbReference type="InterPro" id="IPR041698">
    <property type="entry name" value="Methyltransf_25"/>
</dbReference>
<organism evidence="2 3">
    <name type="scientific">Paenibacillus psychroresistens</name>
    <dbReference type="NCBI Taxonomy" id="1778678"/>
    <lineage>
        <taxon>Bacteria</taxon>
        <taxon>Bacillati</taxon>
        <taxon>Bacillota</taxon>
        <taxon>Bacilli</taxon>
        <taxon>Bacillales</taxon>
        <taxon>Paenibacillaceae</taxon>
        <taxon>Paenibacillus</taxon>
    </lineage>
</organism>
<sequence>MTAWYEQSFGQDYLVVYKHRDMQGAKNEVQKMVNWLHLQSGAEIFDLCCGMGRHSLTLADYGYNVTGMDLSEVLLNEAIRLDTEGKVNWLRGDMRQIPLEKSFDAVVNLFTSFGYFTDEIENEKVIHEISRLLKADGRFIIDFLNPAYVGAHLVPHSQRVEAALDIEENRSIEDGYVRKRITIREEGHGDRHYLEQVRLYRLEDFKRMLATCDLVIDEVYGHYDGTHYVELESPRLIILGSKKGIDDHGNQ</sequence>
<keyword evidence="2" id="KW-0808">Transferase</keyword>
<dbReference type="AlphaFoldDB" id="A0A6B8RRK4"/>
<evidence type="ECO:0000313" key="2">
    <source>
        <dbReference type="EMBL" id="QGQ97898.1"/>
    </source>
</evidence>
<dbReference type="PANTHER" id="PTHR43591">
    <property type="entry name" value="METHYLTRANSFERASE"/>
    <property type="match status" value="1"/>
</dbReference>
<dbReference type="CDD" id="cd02440">
    <property type="entry name" value="AdoMet_MTases"/>
    <property type="match status" value="1"/>
</dbReference>
<feature type="domain" description="Methyltransferase" evidence="1">
    <location>
        <begin position="44"/>
        <end position="137"/>
    </location>
</feature>
<dbReference type="PANTHER" id="PTHR43591:SF110">
    <property type="entry name" value="RHODANESE DOMAIN-CONTAINING PROTEIN"/>
    <property type="match status" value="1"/>
</dbReference>
<accession>A0A6B8RRK4</accession>
<dbReference type="Gene3D" id="2.20.25.110">
    <property type="entry name" value="S-adenosyl-L-methionine-dependent methyltransferases"/>
    <property type="match status" value="1"/>
</dbReference>
<dbReference type="Gene3D" id="3.40.50.150">
    <property type="entry name" value="Vaccinia Virus protein VP39"/>
    <property type="match status" value="1"/>
</dbReference>
<evidence type="ECO:0000313" key="3">
    <source>
        <dbReference type="Proteomes" id="UP000426246"/>
    </source>
</evidence>
<dbReference type="Pfam" id="PF13649">
    <property type="entry name" value="Methyltransf_25"/>
    <property type="match status" value="1"/>
</dbReference>